<dbReference type="EMBL" id="CAJNOG010000097">
    <property type="protein sequence ID" value="CAF0936772.1"/>
    <property type="molecule type" value="Genomic_DNA"/>
</dbReference>
<proteinExistence type="predicted"/>
<evidence type="ECO:0000313" key="3">
    <source>
        <dbReference type="EMBL" id="CAF3965794.1"/>
    </source>
</evidence>
<dbReference type="Proteomes" id="UP000663845">
    <property type="component" value="Unassembled WGS sequence"/>
</dbReference>
<evidence type="ECO:0000313" key="2">
    <source>
        <dbReference type="EMBL" id="CAF0936772.1"/>
    </source>
</evidence>
<reference evidence="2" key="1">
    <citation type="submission" date="2021-02" db="EMBL/GenBank/DDBJ databases">
        <authorList>
            <person name="Nowell W R."/>
        </authorList>
    </citation>
    <scope>NUCLEOTIDE SEQUENCE</scope>
</reference>
<sequence>MKRLLLSILFVLFINKCVSQRGFPKQFQTSLNISGSASVPILTPGVQYLLYDYNNLRVRFDVQGWRAQQNETYMIKYKPEGAEADSPSSQGYTMFNFNPDYPALTKNDCWYRTNPMGDVGPFPWSWFYGSNELHTEIQRWFPLPSNLINMGEEWIPEIQENATRYDSPEMCDLKRSGRGKVPCLSYFETKDRPARTITARAAQGSYDADDYIITTYLTFTNGIPSEAEHLFDVPKQWPSYCGNANTGFDVDPVHGYVVTPDGQDHFKLKLKTPPVHALGDEIKIEFKVQPNWYYNGTRCAQFNPIIFNKTNWQVPQKVDMSFIDYGCCTYEITANGGGYDWQYQPNTFVVYACDGQAGYGCKGREPCGG</sequence>
<accession>A0A814C8R8</accession>
<feature type="chain" id="PRO_5036224028" evidence="1">
    <location>
        <begin position="20"/>
        <end position="369"/>
    </location>
</feature>
<dbReference type="EMBL" id="CAJOAZ010002859">
    <property type="protein sequence ID" value="CAF3965794.1"/>
    <property type="molecule type" value="Genomic_DNA"/>
</dbReference>
<keyword evidence="1" id="KW-0732">Signal</keyword>
<feature type="signal peptide" evidence="1">
    <location>
        <begin position="1"/>
        <end position="19"/>
    </location>
</feature>
<comment type="caution">
    <text evidence="2">The sequence shown here is derived from an EMBL/GenBank/DDBJ whole genome shotgun (WGS) entry which is preliminary data.</text>
</comment>
<organism evidence="2 4">
    <name type="scientific">Adineta steineri</name>
    <dbReference type="NCBI Taxonomy" id="433720"/>
    <lineage>
        <taxon>Eukaryota</taxon>
        <taxon>Metazoa</taxon>
        <taxon>Spiralia</taxon>
        <taxon>Gnathifera</taxon>
        <taxon>Rotifera</taxon>
        <taxon>Eurotatoria</taxon>
        <taxon>Bdelloidea</taxon>
        <taxon>Adinetida</taxon>
        <taxon>Adinetidae</taxon>
        <taxon>Adineta</taxon>
    </lineage>
</organism>
<dbReference type="AlphaFoldDB" id="A0A814C8R8"/>
<evidence type="ECO:0000256" key="1">
    <source>
        <dbReference type="SAM" id="SignalP"/>
    </source>
</evidence>
<evidence type="ECO:0000313" key="4">
    <source>
        <dbReference type="Proteomes" id="UP000663845"/>
    </source>
</evidence>
<name>A0A814C8R8_9BILA</name>
<dbReference type="Proteomes" id="UP000663844">
    <property type="component" value="Unassembled WGS sequence"/>
</dbReference>
<gene>
    <name evidence="2" type="ORF">JYZ213_LOCUS12492</name>
    <name evidence="3" type="ORF">OXD698_LOCUS27531</name>
</gene>
<protein>
    <submittedName>
        <fullName evidence="2">Uncharacterized protein</fullName>
    </submittedName>
</protein>